<dbReference type="AlphaFoldDB" id="A0A8J1JMQ5"/>
<accession>A0A8J1JMQ5</accession>
<dbReference type="SUPFAM" id="SSF50494">
    <property type="entry name" value="Trypsin-like serine proteases"/>
    <property type="match status" value="1"/>
</dbReference>
<dbReference type="KEGG" id="xtr:116410840"/>
<evidence type="ECO:0000259" key="3">
    <source>
        <dbReference type="PROSITE" id="PS50240"/>
    </source>
</evidence>
<name>A0A8J1JMQ5_XENTR</name>
<dbReference type="GO" id="GO:0006508">
    <property type="term" value="P:proteolysis"/>
    <property type="evidence" value="ECO:0007669"/>
    <property type="project" value="InterPro"/>
</dbReference>
<proteinExistence type="inferred from homology"/>
<comment type="similarity">
    <text evidence="2">Belongs to the peptidase S1 family. CLIP subfamily.</text>
</comment>
<evidence type="ECO:0000313" key="6">
    <source>
        <dbReference type="Xenbase" id="XB-GENE-29096459"/>
    </source>
</evidence>
<dbReference type="PANTHER" id="PTHR24252">
    <property type="entry name" value="ACROSIN-RELATED"/>
    <property type="match status" value="1"/>
</dbReference>
<dbReference type="AGR" id="Xenbase:XB-GENE-29096459"/>
<dbReference type="Gene3D" id="2.40.10.10">
    <property type="entry name" value="Trypsin-like serine proteases"/>
    <property type="match status" value="1"/>
</dbReference>
<gene>
    <name evidence="5 6" type="primary">LOC116410840</name>
</gene>
<evidence type="ECO:0000313" key="4">
    <source>
        <dbReference type="Proteomes" id="UP000008143"/>
    </source>
</evidence>
<dbReference type="PROSITE" id="PS50240">
    <property type="entry name" value="TRYPSIN_DOM"/>
    <property type="match status" value="1"/>
</dbReference>
<dbReference type="InterPro" id="IPR001254">
    <property type="entry name" value="Trypsin_dom"/>
</dbReference>
<dbReference type="Xenbase" id="XB-GENE-29096459">
    <property type="gene designation" value="LOC116410840"/>
</dbReference>
<dbReference type="Proteomes" id="UP000008143">
    <property type="component" value="Chromosome 5"/>
</dbReference>
<dbReference type="GeneID" id="116410840"/>
<protein>
    <submittedName>
        <fullName evidence="5">Acrosin-like</fullName>
    </submittedName>
</protein>
<dbReference type="OMA" id="DISICNG"/>
<dbReference type="GO" id="GO:0004252">
    <property type="term" value="F:serine-type endopeptidase activity"/>
    <property type="evidence" value="ECO:0007669"/>
    <property type="project" value="InterPro"/>
</dbReference>
<keyword evidence="4" id="KW-1185">Reference proteome</keyword>
<dbReference type="RefSeq" id="XP_031757886.1">
    <property type="nucleotide sequence ID" value="XM_031902026.1"/>
</dbReference>
<dbReference type="OrthoDB" id="546450at2759"/>
<dbReference type="PANTHER" id="PTHR24252:SF13">
    <property type="entry name" value="BRAIN-SPECIFIC SERINE PROTEASE 4"/>
    <property type="match status" value="1"/>
</dbReference>
<dbReference type="InterPro" id="IPR009003">
    <property type="entry name" value="Peptidase_S1_PA"/>
</dbReference>
<sequence length="114" mass="12350">MPSAKLQHFTECYIAGWGTHDESEEPVNMKQEAKVERIDISICNGTRWYKGDLGDSNLCASQKTGATYSCLGDSAGPLMCKRDKAKFFSVIGIASWGSGCGEICSPGVYTSLQK</sequence>
<evidence type="ECO:0000256" key="2">
    <source>
        <dbReference type="ARBA" id="ARBA00024195"/>
    </source>
</evidence>
<dbReference type="FunFam" id="2.40.10.10:FF:000002">
    <property type="entry name" value="Transmembrane protease serine"/>
    <property type="match status" value="1"/>
</dbReference>
<keyword evidence="1" id="KW-1015">Disulfide bond</keyword>
<reference evidence="5" key="1">
    <citation type="submission" date="2025-08" db="UniProtKB">
        <authorList>
            <consortium name="RefSeq"/>
        </authorList>
    </citation>
    <scope>IDENTIFICATION</scope>
    <source>
        <strain evidence="5">Nigerian</strain>
        <tissue evidence="5">Liver and blood</tissue>
    </source>
</reference>
<evidence type="ECO:0000256" key="1">
    <source>
        <dbReference type="ARBA" id="ARBA00023157"/>
    </source>
</evidence>
<organism evidence="4 5">
    <name type="scientific">Xenopus tropicalis</name>
    <name type="common">Western clawed frog</name>
    <name type="synonym">Silurana tropicalis</name>
    <dbReference type="NCBI Taxonomy" id="8364"/>
    <lineage>
        <taxon>Eukaryota</taxon>
        <taxon>Metazoa</taxon>
        <taxon>Chordata</taxon>
        <taxon>Craniata</taxon>
        <taxon>Vertebrata</taxon>
        <taxon>Euteleostomi</taxon>
        <taxon>Amphibia</taxon>
        <taxon>Batrachia</taxon>
        <taxon>Anura</taxon>
        <taxon>Pipoidea</taxon>
        <taxon>Pipidae</taxon>
        <taxon>Xenopodinae</taxon>
        <taxon>Xenopus</taxon>
        <taxon>Silurana</taxon>
    </lineage>
</organism>
<evidence type="ECO:0000313" key="5">
    <source>
        <dbReference type="RefSeq" id="XP_031757886.1"/>
    </source>
</evidence>
<feature type="domain" description="Peptidase S1" evidence="3">
    <location>
        <begin position="1"/>
        <end position="114"/>
    </location>
</feature>
<dbReference type="Pfam" id="PF00089">
    <property type="entry name" value="Trypsin"/>
    <property type="match status" value="1"/>
</dbReference>
<dbReference type="InterPro" id="IPR043504">
    <property type="entry name" value="Peptidase_S1_PA_chymotrypsin"/>
</dbReference>